<dbReference type="InterPro" id="IPR046532">
    <property type="entry name" value="DUF6597"/>
</dbReference>
<protein>
    <submittedName>
        <fullName evidence="5">AraC-like DNA-binding protein</fullName>
    </submittedName>
</protein>
<keyword evidence="2" id="KW-0238">DNA-binding</keyword>
<comment type="caution">
    <text evidence="5">The sequence shown here is derived from an EMBL/GenBank/DDBJ whole genome shotgun (WGS) entry which is preliminary data.</text>
</comment>
<dbReference type="SMART" id="SM00342">
    <property type="entry name" value="HTH_ARAC"/>
    <property type="match status" value="1"/>
</dbReference>
<dbReference type="Proteomes" id="UP000823786">
    <property type="component" value="Unassembled WGS sequence"/>
</dbReference>
<dbReference type="InterPro" id="IPR018060">
    <property type="entry name" value="HTH_AraC"/>
</dbReference>
<reference evidence="5 6" key="1">
    <citation type="submission" date="2021-03" db="EMBL/GenBank/DDBJ databases">
        <title>Genomic Encyclopedia of Type Strains, Phase IV (KMG-IV): sequencing the most valuable type-strain genomes for metagenomic binning, comparative biology and taxonomic classification.</title>
        <authorList>
            <person name="Goeker M."/>
        </authorList>
    </citation>
    <scope>NUCLEOTIDE SEQUENCE [LARGE SCALE GENOMIC DNA]</scope>
    <source>
        <strain evidence="5 6">DSM 26427</strain>
    </source>
</reference>
<dbReference type="PANTHER" id="PTHR46796:SF15">
    <property type="entry name" value="BLL1074 PROTEIN"/>
    <property type="match status" value="1"/>
</dbReference>
<organism evidence="5 6">
    <name type="scientific">Rhizobium herbae</name>
    <dbReference type="NCBI Taxonomy" id="508661"/>
    <lineage>
        <taxon>Bacteria</taxon>
        <taxon>Pseudomonadati</taxon>
        <taxon>Pseudomonadota</taxon>
        <taxon>Alphaproteobacteria</taxon>
        <taxon>Hyphomicrobiales</taxon>
        <taxon>Rhizobiaceae</taxon>
        <taxon>Rhizobium/Agrobacterium group</taxon>
        <taxon>Rhizobium</taxon>
    </lineage>
</organism>
<accession>A0ABS4EGW8</accession>
<gene>
    <name evidence="5" type="ORF">J2Z75_000665</name>
</gene>
<name>A0ABS4EGW8_9HYPH</name>
<keyword evidence="6" id="KW-1185">Reference proteome</keyword>
<dbReference type="PROSITE" id="PS01124">
    <property type="entry name" value="HTH_ARAC_FAMILY_2"/>
    <property type="match status" value="1"/>
</dbReference>
<keyword evidence="3" id="KW-0804">Transcription</keyword>
<dbReference type="Pfam" id="PF20240">
    <property type="entry name" value="DUF6597"/>
    <property type="match status" value="1"/>
</dbReference>
<dbReference type="EMBL" id="JAGGJV010000001">
    <property type="protein sequence ID" value="MBP1857185.1"/>
    <property type="molecule type" value="Genomic_DNA"/>
</dbReference>
<dbReference type="PANTHER" id="PTHR46796">
    <property type="entry name" value="HTH-TYPE TRANSCRIPTIONAL ACTIVATOR RHAS-RELATED"/>
    <property type="match status" value="1"/>
</dbReference>
<evidence type="ECO:0000256" key="3">
    <source>
        <dbReference type="ARBA" id="ARBA00023163"/>
    </source>
</evidence>
<dbReference type="InterPro" id="IPR050204">
    <property type="entry name" value="AraC_XylS_family_regulators"/>
</dbReference>
<sequence>MASSAGNYREWRPAAPLAAHFRCIWSHSLPRDFDKRIAVVPDGCSDIIWSESGLCIVGPDRTAAFPPLQPGTTVIGIRFQPGAAAAWLNLSLAEITGETVALSDLWGAFGIELHQRLLEAPSIAEKLSLLQAVLQRRALETTPPAADMRRTFAYLAQERGDGEDTIRNLSRDLGYGERTFRRRCIEQFGYGPKTLDRILRFQRLLRLFRSARGDALSILAFEACYADQAHMSREVKTLAGLSPTDIRRQLV</sequence>
<proteinExistence type="predicted"/>
<evidence type="ECO:0000259" key="4">
    <source>
        <dbReference type="PROSITE" id="PS01124"/>
    </source>
</evidence>
<evidence type="ECO:0000256" key="2">
    <source>
        <dbReference type="ARBA" id="ARBA00023125"/>
    </source>
</evidence>
<evidence type="ECO:0000313" key="5">
    <source>
        <dbReference type="EMBL" id="MBP1857185.1"/>
    </source>
</evidence>
<evidence type="ECO:0000313" key="6">
    <source>
        <dbReference type="Proteomes" id="UP000823786"/>
    </source>
</evidence>
<dbReference type="RefSeq" id="WP_209847728.1">
    <property type="nucleotide sequence ID" value="NZ_JAGGJV010000001.1"/>
</dbReference>
<feature type="domain" description="HTH araC/xylS-type" evidence="4">
    <location>
        <begin position="149"/>
        <end position="249"/>
    </location>
</feature>
<dbReference type="Gene3D" id="1.10.10.60">
    <property type="entry name" value="Homeodomain-like"/>
    <property type="match status" value="1"/>
</dbReference>
<dbReference type="Pfam" id="PF12833">
    <property type="entry name" value="HTH_18"/>
    <property type="match status" value="1"/>
</dbReference>
<evidence type="ECO:0000256" key="1">
    <source>
        <dbReference type="ARBA" id="ARBA00023015"/>
    </source>
</evidence>
<keyword evidence="1" id="KW-0805">Transcription regulation</keyword>